<evidence type="ECO:0000313" key="2">
    <source>
        <dbReference type="Proteomes" id="UP000187203"/>
    </source>
</evidence>
<accession>A0A1R3JTW9</accession>
<proteinExistence type="predicted"/>
<evidence type="ECO:0000313" key="1">
    <source>
        <dbReference type="EMBL" id="OMO98234.1"/>
    </source>
</evidence>
<keyword evidence="1" id="KW-0131">Cell cycle</keyword>
<reference evidence="2" key="1">
    <citation type="submission" date="2013-09" db="EMBL/GenBank/DDBJ databases">
        <title>Corchorus olitorius genome sequencing.</title>
        <authorList>
            <person name="Alam M."/>
            <person name="Haque M.S."/>
            <person name="Islam M.S."/>
            <person name="Emdad E.M."/>
            <person name="Islam M.M."/>
            <person name="Ahmed B."/>
            <person name="Halim A."/>
            <person name="Hossen Q.M.M."/>
            <person name="Hossain M.Z."/>
            <person name="Ahmed R."/>
            <person name="Khan M.M."/>
            <person name="Islam R."/>
            <person name="Rashid M.M."/>
            <person name="Khan S.A."/>
            <person name="Rahman M.S."/>
            <person name="Alam M."/>
            <person name="Yahiya A.S."/>
            <person name="Khan M.S."/>
            <person name="Azam M.S."/>
            <person name="Haque T."/>
            <person name="Lashkar M.Z.H."/>
            <person name="Akhand A.I."/>
            <person name="Morshed G."/>
            <person name="Roy S."/>
            <person name="Uddin K.S."/>
            <person name="Rabeya T."/>
            <person name="Hossain A.S."/>
            <person name="Chowdhury A."/>
            <person name="Snigdha A.R."/>
            <person name="Mortoza M.S."/>
            <person name="Matin S.A."/>
            <person name="Hoque S.M.E."/>
            <person name="Islam M.K."/>
            <person name="Roy D.K."/>
            <person name="Haider R."/>
            <person name="Moosa M.M."/>
            <person name="Elias S.M."/>
            <person name="Hasan A.M."/>
            <person name="Jahan S."/>
            <person name="Shafiuddin M."/>
            <person name="Mahmood N."/>
            <person name="Shommy N.S."/>
        </authorList>
    </citation>
    <scope>NUCLEOTIDE SEQUENCE [LARGE SCALE GENOMIC DNA]</scope>
    <source>
        <strain evidence="2">cv. O-4</strain>
    </source>
</reference>
<dbReference type="Proteomes" id="UP000187203">
    <property type="component" value="Unassembled WGS sequence"/>
</dbReference>
<dbReference type="GO" id="GO:0051301">
    <property type="term" value="P:cell division"/>
    <property type="evidence" value="ECO:0007669"/>
    <property type="project" value="UniProtKB-KW"/>
</dbReference>
<gene>
    <name evidence="1" type="ORF">COLO4_14056</name>
</gene>
<keyword evidence="2" id="KW-1185">Reference proteome</keyword>
<sequence length="70" mass="7830">MGQFSTLDDAIYGQEEEPKFDLMKSMLRHRYTQSNDRKSKLDEKNIEVQVAASKAKNKIDMSNGGGSGTC</sequence>
<keyword evidence="1" id="KW-0132">Cell division</keyword>
<dbReference type="AlphaFoldDB" id="A0A1R3JTW9"/>
<dbReference type="EMBL" id="AWUE01015369">
    <property type="protein sequence ID" value="OMO98234.1"/>
    <property type="molecule type" value="Genomic_DNA"/>
</dbReference>
<name>A0A1R3JTW9_9ROSI</name>
<comment type="caution">
    <text evidence="1">The sequence shown here is derived from an EMBL/GenBank/DDBJ whole genome shotgun (WGS) entry which is preliminary data.</text>
</comment>
<organism evidence="1 2">
    <name type="scientific">Corchorus olitorius</name>
    <dbReference type="NCBI Taxonomy" id="93759"/>
    <lineage>
        <taxon>Eukaryota</taxon>
        <taxon>Viridiplantae</taxon>
        <taxon>Streptophyta</taxon>
        <taxon>Embryophyta</taxon>
        <taxon>Tracheophyta</taxon>
        <taxon>Spermatophyta</taxon>
        <taxon>Magnoliopsida</taxon>
        <taxon>eudicotyledons</taxon>
        <taxon>Gunneridae</taxon>
        <taxon>Pentapetalae</taxon>
        <taxon>rosids</taxon>
        <taxon>malvids</taxon>
        <taxon>Malvales</taxon>
        <taxon>Malvaceae</taxon>
        <taxon>Grewioideae</taxon>
        <taxon>Apeibeae</taxon>
        <taxon>Corchorus</taxon>
    </lineage>
</organism>
<protein>
    <submittedName>
        <fullName evidence="1">Cell division control protein, 48 C-like protein</fullName>
    </submittedName>
</protein>